<sequence length="95" mass="10522">MALVVGVPLSGREQLLFPRAFFDLHQARGYLVAGRSFEQGAAALAGAEKKSVRLAVQGEEVLVYADPSGTEPLLRLPYRYLVHSWRDTDFAEMTI</sequence>
<proteinExistence type="predicted"/>
<keyword evidence="2" id="KW-1185">Reference proteome</keyword>
<dbReference type="Proteomes" id="UP000019763">
    <property type="component" value="Unassembled WGS sequence"/>
</dbReference>
<organism evidence="1 2">
    <name type="scientific">Gregarina niphandrodes</name>
    <name type="common">Septate eugregarine</name>
    <dbReference type="NCBI Taxonomy" id="110365"/>
    <lineage>
        <taxon>Eukaryota</taxon>
        <taxon>Sar</taxon>
        <taxon>Alveolata</taxon>
        <taxon>Apicomplexa</taxon>
        <taxon>Conoidasida</taxon>
        <taxon>Gregarinasina</taxon>
        <taxon>Eugregarinorida</taxon>
        <taxon>Gregarinidae</taxon>
        <taxon>Gregarina</taxon>
    </lineage>
</organism>
<dbReference type="GeneID" id="22915112"/>
<comment type="caution">
    <text evidence="1">The sequence shown here is derived from an EMBL/GenBank/DDBJ whole genome shotgun (WGS) entry which is preliminary data.</text>
</comment>
<dbReference type="VEuPathDB" id="CryptoDB:GNI_144510"/>
<dbReference type="RefSeq" id="XP_011134135.1">
    <property type="nucleotide sequence ID" value="XM_011135833.1"/>
</dbReference>
<dbReference type="EMBL" id="AFNH02001069">
    <property type="protein sequence ID" value="EZG44715.1"/>
    <property type="molecule type" value="Genomic_DNA"/>
</dbReference>
<evidence type="ECO:0000313" key="1">
    <source>
        <dbReference type="EMBL" id="EZG44715.1"/>
    </source>
</evidence>
<name>A0A023B0C7_GRENI</name>
<evidence type="ECO:0000313" key="2">
    <source>
        <dbReference type="Proteomes" id="UP000019763"/>
    </source>
</evidence>
<reference evidence="1" key="1">
    <citation type="submission" date="2013-12" db="EMBL/GenBank/DDBJ databases">
        <authorList>
            <person name="Omoto C.K."/>
            <person name="Sibley D."/>
            <person name="Venepally P."/>
            <person name="Hadjithomas M."/>
            <person name="Karamycheva S."/>
            <person name="Brunk B."/>
            <person name="Roos D."/>
            <person name="Caler E."/>
            <person name="Lorenzi H."/>
        </authorList>
    </citation>
    <scope>NUCLEOTIDE SEQUENCE</scope>
</reference>
<accession>A0A023B0C7</accession>
<dbReference type="AlphaFoldDB" id="A0A023B0C7"/>
<protein>
    <submittedName>
        <fullName evidence="1">Uncharacterized protein</fullName>
    </submittedName>
</protein>
<gene>
    <name evidence="1" type="ORF">GNI_144510</name>
</gene>